<sequence>MKIAVIGLFCLVTLEDREKTMVETGSALILDPLGLSHCCGHEVLDGRLGTAVRPSKIQSVNFHTTASR</sequence>
<proteinExistence type="predicted"/>
<reference evidence="1" key="2">
    <citation type="submission" date="2020-11" db="EMBL/GenBank/DDBJ databases">
        <authorList>
            <person name="McCartney M.A."/>
            <person name="Auch B."/>
            <person name="Kono T."/>
            <person name="Mallez S."/>
            <person name="Becker A."/>
            <person name="Gohl D.M."/>
            <person name="Silverstein K.A.T."/>
            <person name="Koren S."/>
            <person name="Bechman K.B."/>
            <person name="Herman A."/>
            <person name="Abrahante J.E."/>
            <person name="Garbe J."/>
        </authorList>
    </citation>
    <scope>NUCLEOTIDE SEQUENCE</scope>
    <source>
        <strain evidence="1">Duluth1</strain>
        <tissue evidence="1">Whole animal</tissue>
    </source>
</reference>
<name>A0A9D4JEU4_DREPO</name>
<evidence type="ECO:0000313" key="2">
    <source>
        <dbReference type="Proteomes" id="UP000828390"/>
    </source>
</evidence>
<evidence type="ECO:0000313" key="1">
    <source>
        <dbReference type="EMBL" id="KAH3806058.1"/>
    </source>
</evidence>
<reference evidence="1" key="1">
    <citation type="journal article" date="2019" name="bioRxiv">
        <title>The Genome of the Zebra Mussel, Dreissena polymorpha: A Resource for Invasive Species Research.</title>
        <authorList>
            <person name="McCartney M.A."/>
            <person name="Auch B."/>
            <person name="Kono T."/>
            <person name="Mallez S."/>
            <person name="Zhang Y."/>
            <person name="Obille A."/>
            <person name="Becker A."/>
            <person name="Abrahante J.E."/>
            <person name="Garbe J."/>
            <person name="Badalamenti J.P."/>
            <person name="Herman A."/>
            <person name="Mangelson H."/>
            <person name="Liachko I."/>
            <person name="Sullivan S."/>
            <person name="Sone E.D."/>
            <person name="Koren S."/>
            <person name="Silverstein K.A.T."/>
            <person name="Beckman K.B."/>
            <person name="Gohl D.M."/>
        </authorList>
    </citation>
    <scope>NUCLEOTIDE SEQUENCE</scope>
    <source>
        <strain evidence="1">Duluth1</strain>
        <tissue evidence="1">Whole animal</tissue>
    </source>
</reference>
<comment type="caution">
    <text evidence="1">The sequence shown here is derived from an EMBL/GenBank/DDBJ whole genome shotgun (WGS) entry which is preliminary data.</text>
</comment>
<protein>
    <submittedName>
        <fullName evidence="1">Uncharacterized protein</fullName>
    </submittedName>
</protein>
<dbReference type="AlphaFoldDB" id="A0A9D4JEU4"/>
<dbReference type="EMBL" id="JAIWYP010000006">
    <property type="protein sequence ID" value="KAH3806058.1"/>
    <property type="molecule type" value="Genomic_DNA"/>
</dbReference>
<gene>
    <name evidence="1" type="ORF">DPMN_134371</name>
</gene>
<keyword evidence="2" id="KW-1185">Reference proteome</keyword>
<organism evidence="1 2">
    <name type="scientific">Dreissena polymorpha</name>
    <name type="common">Zebra mussel</name>
    <name type="synonym">Mytilus polymorpha</name>
    <dbReference type="NCBI Taxonomy" id="45954"/>
    <lineage>
        <taxon>Eukaryota</taxon>
        <taxon>Metazoa</taxon>
        <taxon>Spiralia</taxon>
        <taxon>Lophotrochozoa</taxon>
        <taxon>Mollusca</taxon>
        <taxon>Bivalvia</taxon>
        <taxon>Autobranchia</taxon>
        <taxon>Heteroconchia</taxon>
        <taxon>Euheterodonta</taxon>
        <taxon>Imparidentia</taxon>
        <taxon>Neoheterodontei</taxon>
        <taxon>Myida</taxon>
        <taxon>Dreissenoidea</taxon>
        <taxon>Dreissenidae</taxon>
        <taxon>Dreissena</taxon>
    </lineage>
</organism>
<accession>A0A9D4JEU4</accession>
<dbReference type="Proteomes" id="UP000828390">
    <property type="component" value="Unassembled WGS sequence"/>
</dbReference>